<comment type="caution">
    <text evidence="1">The sequence shown here is derived from an EMBL/GenBank/DDBJ whole genome shotgun (WGS) entry which is preliminary data.</text>
</comment>
<gene>
    <name evidence="1" type="ORF">PR048_003347</name>
</gene>
<keyword evidence="2" id="KW-1185">Reference proteome</keyword>
<evidence type="ECO:0000313" key="1">
    <source>
        <dbReference type="EMBL" id="KAJ8897987.1"/>
    </source>
</evidence>
<dbReference type="Proteomes" id="UP001159363">
    <property type="component" value="Chromosome 1"/>
</dbReference>
<proteinExistence type="predicted"/>
<evidence type="ECO:0000313" key="2">
    <source>
        <dbReference type="Proteomes" id="UP001159363"/>
    </source>
</evidence>
<reference evidence="1 2" key="1">
    <citation type="submission" date="2023-02" db="EMBL/GenBank/DDBJ databases">
        <title>LHISI_Scaffold_Assembly.</title>
        <authorList>
            <person name="Stuart O.P."/>
            <person name="Cleave R."/>
            <person name="Magrath M.J.L."/>
            <person name="Mikheyev A.S."/>
        </authorList>
    </citation>
    <scope>NUCLEOTIDE SEQUENCE [LARGE SCALE GENOMIC DNA]</scope>
    <source>
        <strain evidence="1">Daus_M_001</strain>
        <tissue evidence="1">Leg muscle</tissue>
    </source>
</reference>
<dbReference type="EMBL" id="JARBHB010000001">
    <property type="protein sequence ID" value="KAJ8897987.1"/>
    <property type="molecule type" value="Genomic_DNA"/>
</dbReference>
<name>A0ABQ9IMU3_9NEOP</name>
<protein>
    <submittedName>
        <fullName evidence="1">Uncharacterized protein</fullName>
    </submittedName>
</protein>
<accession>A0ABQ9IMU3</accession>
<organism evidence="1 2">
    <name type="scientific">Dryococelus australis</name>
    <dbReference type="NCBI Taxonomy" id="614101"/>
    <lineage>
        <taxon>Eukaryota</taxon>
        <taxon>Metazoa</taxon>
        <taxon>Ecdysozoa</taxon>
        <taxon>Arthropoda</taxon>
        <taxon>Hexapoda</taxon>
        <taxon>Insecta</taxon>
        <taxon>Pterygota</taxon>
        <taxon>Neoptera</taxon>
        <taxon>Polyneoptera</taxon>
        <taxon>Phasmatodea</taxon>
        <taxon>Verophasmatodea</taxon>
        <taxon>Anareolatae</taxon>
        <taxon>Phasmatidae</taxon>
        <taxon>Eurycanthinae</taxon>
        <taxon>Dryococelus</taxon>
    </lineage>
</organism>
<sequence length="228" mass="26087">MVKLETEIMITLWDQILQRFQMTSASLQSSGQDLNTACTLYESLQGYILALCSTFSDTEQKGKTLNWIEHKRNRAYDHFSDSSCIDPIVKSQTPSQQFKAQTFFVIIDNLLSALSKHHKAYQKMNGLFGFLHRLQLTLVEVLKKSSNLIKFYPADLEESLGEELLHFIELLKTVLLISNDSKSKQELVERLITENSLECCFPNVKTALRIYLSLMVTNCTGECLFSKL</sequence>